<dbReference type="AlphaFoldDB" id="A0A7J0ENQ3"/>
<protein>
    <submittedName>
        <fullName evidence="1">Uncharacterized protein</fullName>
    </submittedName>
</protein>
<dbReference type="EMBL" id="BJWL01000005">
    <property type="protein sequence ID" value="GFY87609.1"/>
    <property type="molecule type" value="Genomic_DNA"/>
</dbReference>
<gene>
    <name evidence="1" type="ORF">Acr_05g0012480</name>
</gene>
<keyword evidence="2" id="KW-1185">Reference proteome</keyword>
<comment type="caution">
    <text evidence="1">The sequence shown here is derived from an EMBL/GenBank/DDBJ whole genome shotgun (WGS) entry which is preliminary data.</text>
</comment>
<name>A0A7J0ENQ3_9ERIC</name>
<organism evidence="1 2">
    <name type="scientific">Actinidia rufa</name>
    <dbReference type="NCBI Taxonomy" id="165716"/>
    <lineage>
        <taxon>Eukaryota</taxon>
        <taxon>Viridiplantae</taxon>
        <taxon>Streptophyta</taxon>
        <taxon>Embryophyta</taxon>
        <taxon>Tracheophyta</taxon>
        <taxon>Spermatophyta</taxon>
        <taxon>Magnoliopsida</taxon>
        <taxon>eudicotyledons</taxon>
        <taxon>Gunneridae</taxon>
        <taxon>Pentapetalae</taxon>
        <taxon>asterids</taxon>
        <taxon>Ericales</taxon>
        <taxon>Actinidiaceae</taxon>
        <taxon>Actinidia</taxon>
    </lineage>
</organism>
<sequence length="114" mass="12035">MQPRQATACSSPQAWQPVARLWGSNEHCTAGAAARLRGQQRVLRCTGSSKAAGKQRALRCWGCSKAARAATVCYIAGESARLRSSNAGLHKATTSSLHKVLLSENVAHDGGCET</sequence>
<evidence type="ECO:0000313" key="2">
    <source>
        <dbReference type="Proteomes" id="UP000585474"/>
    </source>
</evidence>
<reference evidence="1 2" key="1">
    <citation type="submission" date="2019-07" db="EMBL/GenBank/DDBJ databases">
        <title>De Novo Assembly of kiwifruit Actinidia rufa.</title>
        <authorList>
            <person name="Sugita-Konishi S."/>
            <person name="Sato K."/>
            <person name="Mori E."/>
            <person name="Abe Y."/>
            <person name="Kisaki G."/>
            <person name="Hamano K."/>
            <person name="Suezawa K."/>
            <person name="Otani M."/>
            <person name="Fukuda T."/>
            <person name="Manabe T."/>
            <person name="Gomi K."/>
            <person name="Tabuchi M."/>
            <person name="Akimitsu K."/>
            <person name="Kataoka I."/>
        </authorList>
    </citation>
    <scope>NUCLEOTIDE SEQUENCE [LARGE SCALE GENOMIC DNA]</scope>
    <source>
        <strain evidence="2">cv. Fuchu</strain>
    </source>
</reference>
<proteinExistence type="predicted"/>
<evidence type="ECO:0000313" key="1">
    <source>
        <dbReference type="EMBL" id="GFY87609.1"/>
    </source>
</evidence>
<accession>A0A7J0ENQ3</accession>
<dbReference type="Proteomes" id="UP000585474">
    <property type="component" value="Unassembled WGS sequence"/>
</dbReference>